<dbReference type="InterPro" id="IPR010105">
    <property type="entry name" value="TonB_sidphr_rcpt"/>
</dbReference>
<evidence type="ECO:0000256" key="1">
    <source>
        <dbReference type="ARBA" id="ARBA00004571"/>
    </source>
</evidence>
<feature type="chain" id="PRO_5046467232" evidence="16">
    <location>
        <begin position="35"/>
        <end position="719"/>
    </location>
</feature>
<evidence type="ECO:0000256" key="12">
    <source>
        <dbReference type="ARBA" id="ARBA00023170"/>
    </source>
</evidence>
<dbReference type="Pfam" id="PF00593">
    <property type="entry name" value="TonB_dep_Rec_b-barrel"/>
    <property type="match status" value="1"/>
</dbReference>
<dbReference type="NCBIfam" id="TIGR01783">
    <property type="entry name" value="TonB-siderophor"/>
    <property type="match status" value="1"/>
</dbReference>
<feature type="domain" description="TonB-dependent receptor-like beta-barrel" evidence="17">
    <location>
        <begin position="260"/>
        <end position="690"/>
    </location>
</feature>
<proteinExistence type="inferred from homology"/>
<evidence type="ECO:0000256" key="2">
    <source>
        <dbReference type="ARBA" id="ARBA00009810"/>
    </source>
</evidence>
<keyword evidence="5" id="KW-0410">Iron transport</keyword>
<dbReference type="PROSITE" id="PS52016">
    <property type="entry name" value="TONB_DEPENDENT_REC_3"/>
    <property type="match status" value="1"/>
</dbReference>
<evidence type="ECO:0000256" key="5">
    <source>
        <dbReference type="ARBA" id="ARBA00022496"/>
    </source>
</evidence>
<evidence type="ECO:0000256" key="7">
    <source>
        <dbReference type="ARBA" id="ARBA00022729"/>
    </source>
</evidence>
<evidence type="ECO:0000259" key="17">
    <source>
        <dbReference type="Pfam" id="PF00593"/>
    </source>
</evidence>
<dbReference type="Gene3D" id="2.40.170.20">
    <property type="entry name" value="TonB-dependent receptor, beta-barrel domain"/>
    <property type="match status" value="1"/>
</dbReference>
<sequence length="719" mass="78537">MHSRSVADRTRARSRKASLLVSTALLLLPGIAFAQDTVELETVTVEGAGTDNAGNGVGGGVAQDGYVATRAKVATKTDTPLVKVPQAVNVVTRKQLDDRRVQTLKEALTYTPGVRIGAFGFDNRFDAFTIRGFDVTYNGVYRDGLRELTGNFSIFKTEPYGLDSISILKGPSSVLYGGGSPGGVVNLVSKRPTETPFREVEVQAGSHNRYQGQFDFSGPLANSDNALFRLTGMVRQSDTELRSVPDDKITIAPALTFRSDDRDTQLTILGEYSHVETGGNSSYFNENGRITNLESGDPAFGTFVQDQGRIGYEFEHRFNETWSVRQNLRYVHIYADVPYTGIDAITPDRLFANRSTGLITDKLDSFAVDNQAEAKFQTGAVGHTVLMGLDYNYVDVNDKIGFGTAPDLDLSDLNYGEQDIDRPDYNFRDVTTKQRQTGIYLQDQLEWNRFILTLGGRYDWLNSQDIAHDGLGTDSEQDDEHFSGRVGLGYLFDNGIAPYVSYSTSFAPTIGASFGGGSFQPTEGEQIEAGVKYQPTDLNLSASAAVFQIIQSNVLATDPDNVGFQVQRGEVRSQGLELEASTSLPNGINLTAAYTYLDLEITEGDNAGNVPSGIPAHEFSIWGDYLFGGGPAEGLGLGLGLRYSSKSFGDDANTTENDARFLVDTKVSFDLGKLNESMKGAEAQLNVKNVFDERAVTYSSAYGYRDEGRQIIGSLRYRF</sequence>
<evidence type="ECO:0000313" key="19">
    <source>
        <dbReference type="EMBL" id="MCO6049000.1"/>
    </source>
</evidence>
<keyword evidence="20" id="KW-1185">Reference proteome</keyword>
<comment type="caution">
    <text evidence="19">The sequence shown here is derived from an EMBL/GenBank/DDBJ whole genome shotgun (WGS) entry which is preliminary data.</text>
</comment>
<dbReference type="PANTHER" id="PTHR32552">
    <property type="entry name" value="FERRICHROME IRON RECEPTOR-RELATED"/>
    <property type="match status" value="1"/>
</dbReference>
<dbReference type="PANTHER" id="PTHR32552:SF68">
    <property type="entry name" value="FERRICHROME OUTER MEMBRANE TRANSPORTER_PHAGE RECEPTOR"/>
    <property type="match status" value="1"/>
</dbReference>
<dbReference type="InterPro" id="IPR000531">
    <property type="entry name" value="Beta-barrel_TonB"/>
</dbReference>
<keyword evidence="8" id="KW-0408">Iron</keyword>
<evidence type="ECO:0000259" key="18">
    <source>
        <dbReference type="Pfam" id="PF07715"/>
    </source>
</evidence>
<evidence type="ECO:0000256" key="15">
    <source>
        <dbReference type="RuleBase" id="RU003357"/>
    </source>
</evidence>
<organism evidence="19 20">
    <name type="scientific">Mesorhizobium liriopis</name>
    <dbReference type="NCBI Taxonomy" id="2953882"/>
    <lineage>
        <taxon>Bacteria</taxon>
        <taxon>Pseudomonadati</taxon>
        <taxon>Pseudomonadota</taxon>
        <taxon>Alphaproteobacteria</taxon>
        <taxon>Hyphomicrobiales</taxon>
        <taxon>Phyllobacteriaceae</taxon>
        <taxon>Mesorhizobium</taxon>
    </lineage>
</organism>
<keyword evidence="4 14" id="KW-1134">Transmembrane beta strand</keyword>
<name>A0ABT1C2F5_9HYPH</name>
<evidence type="ECO:0000256" key="16">
    <source>
        <dbReference type="SAM" id="SignalP"/>
    </source>
</evidence>
<evidence type="ECO:0000256" key="4">
    <source>
        <dbReference type="ARBA" id="ARBA00022452"/>
    </source>
</evidence>
<protein>
    <submittedName>
        <fullName evidence="19">TonB-dependent siderophore receptor</fullName>
    </submittedName>
</protein>
<keyword evidence="13 14" id="KW-0998">Cell outer membrane</keyword>
<feature type="signal peptide" evidence="16">
    <location>
        <begin position="1"/>
        <end position="34"/>
    </location>
</feature>
<evidence type="ECO:0000313" key="20">
    <source>
        <dbReference type="Proteomes" id="UP001205906"/>
    </source>
</evidence>
<dbReference type="EMBL" id="JAMXQS010000002">
    <property type="protein sequence ID" value="MCO6049000.1"/>
    <property type="molecule type" value="Genomic_DNA"/>
</dbReference>
<keyword evidence="3 14" id="KW-0813">Transport</keyword>
<dbReference type="SUPFAM" id="SSF56935">
    <property type="entry name" value="Porins"/>
    <property type="match status" value="1"/>
</dbReference>
<keyword evidence="11 14" id="KW-0472">Membrane</keyword>
<keyword evidence="7 16" id="KW-0732">Signal</keyword>
<dbReference type="InterPro" id="IPR036942">
    <property type="entry name" value="Beta-barrel_TonB_sf"/>
</dbReference>
<dbReference type="InterPro" id="IPR039426">
    <property type="entry name" value="TonB-dep_rcpt-like"/>
</dbReference>
<dbReference type="InterPro" id="IPR012910">
    <property type="entry name" value="Plug_dom"/>
</dbReference>
<comment type="similarity">
    <text evidence="2 14 15">Belongs to the TonB-dependent receptor family.</text>
</comment>
<evidence type="ECO:0000256" key="8">
    <source>
        <dbReference type="ARBA" id="ARBA00023004"/>
    </source>
</evidence>
<keyword evidence="6 14" id="KW-0812">Transmembrane</keyword>
<evidence type="ECO:0000256" key="13">
    <source>
        <dbReference type="ARBA" id="ARBA00023237"/>
    </source>
</evidence>
<gene>
    <name evidence="19" type="ORF">NGM99_04245</name>
</gene>
<comment type="subcellular location">
    <subcellularLocation>
        <location evidence="1 14">Cell outer membrane</location>
        <topology evidence="1 14">Multi-pass membrane protein</topology>
    </subcellularLocation>
</comment>
<keyword evidence="10 15" id="KW-0798">TonB box</keyword>
<dbReference type="Proteomes" id="UP001205906">
    <property type="component" value="Unassembled WGS sequence"/>
</dbReference>
<dbReference type="InterPro" id="IPR037066">
    <property type="entry name" value="Plug_dom_sf"/>
</dbReference>
<dbReference type="RefSeq" id="WP_252816314.1">
    <property type="nucleotide sequence ID" value="NZ_JAMXQS010000002.1"/>
</dbReference>
<evidence type="ECO:0000256" key="11">
    <source>
        <dbReference type="ARBA" id="ARBA00023136"/>
    </source>
</evidence>
<feature type="domain" description="TonB-dependent receptor plug" evidence="18">
    <location>
        <begin position="82"/>
        <end position="184"/>
    </location>
</feature>
<evidence type="ECO:0000256" key="6">
    <source>
        <dbReference type="ARBA" id="ARBA00022692"/>
    </source>
</evidence>
<evidence type="ECO:0000256" key="10">
    <source>
        <dbReference type="ARBA" id="ARBA00023077"/>
    </source>
</evidence>
<dbReference type="Pfam" id="PF07715">
    <property type="entry name" value="Plug"/>
    <property type="match status" value="1"/>
</dbReference>
<keyword evidence="9" id="KW-0406">Ion transport</keyword>
<keyword evidence="12 19" id="KW-0675">Receptor</keyword>
<dbReference type="Gene3D" id="2.170.130.10">
    <property type="entry name" value="TonB-dependent receptor, plug domain"/>
    <property type="match status" value="1"/>
</dbReference>
<evidence type="ECO:0000256" key="9">
    <source>
        <dbReference type="ARBA" id="ARBA00023065"/>
    </source>
</evidence>
<evidence type="ECO:0000256" key="3">
    <source>
        <dbReference type="ARBA" id="ARBA00022448"/>
    </source>
</evidence>
<evidence type="ECO:0000256" key="14">
    <source>
        <dbReference type="PROSITE-ProRule" id="PRU01360"/>
    </source>
</evidence>
<reference evidence="19 20" key="1">
    <citation type="submission" date="2022-06" db="EMBL/GenBank/DDBJ databases">
        <title>Mesorhizobium sp. strain RP14 Genome sequencing and assembly.</title>
        <authorList>
            <person name="Kim I."/>
        </authorList>
    </citation>
    <scope>NUCLEOTIDE SEQUENCE [LARGE SCALE GENOMIC DNA]</scope>
    <source>
        <strain evidence="20">RP14(2022)</strain>
    </source>
</reference>
<dbReference type="CDD" id="cd01347">
    <property type="entry name" value="ligand_gated_channel"/>
    <property type="match status" value="1"/>
</dbReference>
<accession>A0ABT1C2F5</accession>